<reference evidence="1" key="1">
    <citation type="submission" date="2022-11" db="EMBL/GenBank/DDBJ databases">
        <authorList>
            <person name="Petersen C."/>
        </authorList>
    </citation>
    <scope>NUCLEOTIDE SEQUENCE</scope>
    <source>
        <strain evidence="1">IBT 23319</strain>
    </source>
</reference>
<dbReference type="GeneID" id="81382709"/>
<gene>
    <name evidence="1" type="ORF">N7469_004622</name>
</gene>
<comment type="caution">
    <text evidence="1">The sequence shown here is derived from an EMBL/GenBank/DDBJ whole genome shotgun (WGS) entry which is preliminary data.</text>
</comment>
<evidence type="ECO:0000313" key="1">
    <source>
        <dbReference type="EMBL" id="KAJ5235454.1"/>
    </source>
</evidence>
<dbReference type="RefSeq" id="XP_056502954.1">
    <property type="nucleotide sequence ID" value="XM_056643542.1"/>
</dbReference>
<evidence type="ECO:0000313" key="2">
    <source>
        <dbReference type="Proteomes" id="UP001147733"/>
    </source>
</evidence>
<dbReference type="AlphaFoldDB" id="A0A9W9P4W7"/>
<name>A0A9W9P4W7_PENCI</name>
<dbReference type="Proteomes" id="UP001147733">
    <property type="component" value="Unassembled WGS sequence"/>
</dbReference>
<organism evidence="1 2">
    <name type="scientific">Penicillium citrinum</name>
    <dbReference type="NCBI Taxonomy" id="5077"/>
    <lineage>
        <taxon>Eukaryota</taxon>
        <taxon>Fungi</taxon>
        <taxon>Dikarya</taxon>
        <taxon>Ascomycota</taxon>
        <taxon>Pezizomycotina</taxon>
        <taxon>Eurotiomycetes</taxon>
        <taxon>Eurotiomycetidae</taxon>
        <taxon>Eurotiales</taxon>
        <taxon>Aspergillaceae</taxon>
        <taxon>Penicillium</taxon>
    </lineage>
</organism>
<proteinExistence type="predicted"/>
<keyword evidence="2" id="KW-1185">Reference proteome</keyword>
<dbReference type="EMBL" id="JAPQKT010000003">
    <property type="protein sequence ID" value="KAJ5235454.1"/>
    <property type="molecule type" value="Genomic_DNA"/>
</dbReference>
<accession>A0A9W9P4W7</accession>
<reference evidence="1" key="2">
    <citation type="journal article" date="2023" name="IMA Fungus">
        <title>Comparative genomic study of the Penicillium genus elucidates a diverse pangenome and 15 lateral gene transfer events.</title>
        <authorList>
            <person name="Petersen C."/>
            <person name="Sorensen T."/>
            <person name="Nielsen M.R."/>
            <person name="Sondergaard T.E."/>
            <person name="Sorensen J.L."/>
            <person name="Fitzpatrick D.A."/>
            <person name="Frisvad J.C."/>
            <person name="Nielsen K.L."/>
        </authorList>
    </citation>
    <scope>NUCLEOTIDE SEQUENCE</scope>
    <source>
        <strain evidence="1">IBT 23319</strain>
    </source>
</reference>
<protein>
    <submittedName>
        <fullName evidence="1">Uncharacterized protein</fullName>
    </submittedName>
</protein>
<sequence length="62" mass="7851">MEQRERQRSEELEGETYEERQKWLLPYYEKWNIQKRYDGVRVTWYLSKLLAHGTETRNRQED</sequence>